<sequence length="109" mass="12476">MGGLEEDELVRMVQDFIEPESPSPTKSSSSNCLALSHRTQYLILQDVLRSETSSEAKVQKHVLKHMKGRRDTKEKHESEEVACQEPQNRRPSCFSVSNVPVHFLRLPCR</sequence>
<gene>
    <name evidence="2" type="ORF">QN277_023037</name>
</gene>
<reference evidence="2" key="1">
    <citation type="submission" date="2023-10" db="EMBL/GenBank/DDBJ databases">
        <title>Chromosome-level genome of the transformable northern wattle, Acacia crassicarpa.</title>
        <authorList>
            <person name="Massaro I."/>
            <person name="Sinha N.R."/>
            <person name="Poethig S."/>
            <person name="Leichty A.R."/>
        </authorList>
    </citation>
    <scope>NUCLEOTIDE SEQUENCE</scope>
    <source>
        <strain evidence="2">Acra3RX</strain>
        <tissue evidence="2">Leaf</tissue>
    </source>
</reference>
<evidence type="ECO:0000313" key="3">
    <source>
        <dbReference type="Proteomes" id="UP001293593"/>
    </source>
</evidence>
<feature type="region of interest" description="Disordered" evidence="1">
    <location>
        <begin position="53"/>
        <end position="91"/>
    </location>
</feature>
<feature type="compositionally biased region" description="Basic residues" evidence="1">
    <location>
        <begin position="59"/>
        <end position="68"/>
    </location>
</feature>
<name>A0AAE1KCH6_9FABA</name>
<evidence type="ECO:0000313" key="2">
    <source>
        <dbReference type="EMBL" id="KAK4269945.1"/>
    </source>
</evidence>
<protein>
    <submittedName>
        <fullName evidence="2">Uncharacterized protein</fullName>
    </submittedName>
</protein>
<dbReference type="Proteomes" id="UP001293593">
    <property type="component" value="Unassembled WGS sequence"/>
</dbReference>
<dbReference type="AlphaFoldDB" id="A0AAE1KCH6"/>
<feature type="compositionally biased region" description="Basic and acidic residues" evidence="1">
    <location>
        <begin position="69"/>
        <end position="79"/>
    </location>
</feature>
<evidence type="ECO:0000256" key="1">
    <source>
        <dbReference type="SAM" id="MobiDB-lite"/>
    </source>
</evidence>
<accession>A0AAE1KCH6</accession>
<comment type="caution">
    <text evidence="2">The sequence shown here is derived from an EMBL/GenBank/DDBJ whole genome shotgun (WGS) entry which is preliminary data.</text>
</comment>
<keyword evidence="3" id="KW-1185">Reference proteome</keyword>
<proteinExistence type="predicted"/>
<organism evidence="2 3">
    <name type="scientific">Acacia crassicarpa</name>
    <name type="common">northern wattle</name>
    <dbReference type="NCBI Taxonomy" id="499986"/>
    <lineage>
        <taxon>Eukaryota</taxon>
        <taxon>Viridiplantae</taxon>
        <taxon>Streptophyta</taxon>
        <taxon>Embryophyta</taxon>
        <taxon>Tracheophyta</taxon>
        <taxon>Spermatophyta</taxon>
        <taxon>Magnoliopsida</taxon>
        <taxon>eudicotyledons</taxon>
        <taxon>Gunneridae</taxon>
        <taxon>Pentapetalae</taxon>
        <taxon>rosids</taxon>
        <taxon>fabids</taxon>
        <taxon>Fabales</taxon>
        <taxon>Fabaceae</taxon>
        <taxon>Caesalpinioideae</taxon>
        <taxon>mimosoid clade</taxon>
        <taxon>Acacieae</taxon>
        <taxon>Acacia</taxon>
    </lineage>
</organism>
<dbReference type="EMBL" id="JAWXYG010000006">
    <property type="protein sequence ID" value="KAK4269945.1"/>
    <property type="molecule type" value="Genomic_DNA"/>
</dbReference>